<dbReference type="Proteomes" id="UP000828390">
    <property type="component" value="Unassembled WGS sequence"/>
</dbReference>
<keyword evidence="2" id="KW-1185">Reference proteome</keyword>
<reference evidence="1" key="2">
    <citation type="submission" date="2020-11" db="EMBL/GenBank/DDBJ databases">
        <authorList>
            <person name="McCartney M.A."/>
            <person name="Auch B."/>
            <person name="Kono T."/>
            <person name="Mallez S."/>
            <person name="Becker A."/>
            <person name="Gohl D.M."/>
            <person name="Silverstein K.A.T."/>
            <person name="Koren S."/>
            <person name="Bechman K.B."/>
            <person name="Herman A."/>
            <person name="Abrahante J.E."/>
            <person name="Garbe J."/>
        </authorList>
    </citation>
    <scope>NUCLEOTIDE SEQUENCE</scope>
    <source>
        <strain evidence="1">Duluth1</strain>
        <tissue evidence="1">Whole animal</tissue>
    </source>
</reference>
<comment type="caution">
    <text evidence="1">The sequence shown here is derived from an EMBL/GenBank/DDBJ whole genome shotgun (WGS) entry which is preliminary data.</text>
</comment>
<sequence>MDKPSSKPLVDNGGDCEIVTRTHERTRKNSLGSCEVVVITNERTSKDILGDCEDVLKTNEMTRKESLMITGGLDVVVRTHKRTLKESLGDCEINSVKSLLDSSLGDGKVVVVGDFEVVVRTHGSLGECGVDLITHEMTRKDNLGYCKNKQVVVRTHERILKVLVRKHQIARQGSLGEKTS</sequence>
<accession>A0A9D4D3E5</accession>
<organism evidence="1 2">
    <name type="scientific">Dreissena polymorpha</name>
    <name type="common">Zebra mussel</name>
    <name type="synonym">Mytilus polymorpha</name>
    <dbReference type="NCBI Taxonomy" id="45954"/>
    <lineage>
        <taxon>Eukaryota</taxon>
        <taxon>Metazoa</taxon>
        <taxon>Spiralia</taxon>
        <taxon>Lophotrochozoa</taxon>
        <taxon>Mollusca</taxon>
        <taxon>Bivalvia</taxon>
        <taxon>Autobranchia</taxon>
        <taxon>Heteroconchia</taxon>
        <taxon>Euheterodonta</taxon>
        <taxon>Imparidentia</taxon>
        <taxon>Neoheterodontei</taxon>
        <taxon>Myida</taxon>
        <taxon>Dreissenoidea</taxon>
        <taxon>Dreissenidae</taxon>
        <taxon>Dreissena</taxon>
    </lineage>
</organism>
<protein>
    <submittedName>
        <fullName evidence="1">Uncharacterized protein</fullName>
    </submittedName>
</protein>
<evidence type="ECO:0000313" key="2">
    <source>
        <dbReference type="Proteomes" id="UP000828390"/>
    </source>
</evidence>
<proteinExistence type="predicted"/>
<gene>
    <name evidence="1" type="ORF">DPMN_043778</name>
</gene>
<evidence type="ECO:0000313" key="1">
    <source>
        <dbReference type="EMBL" id="KAH3737196.1"/>
    </source>
</evidence>
<name>A0A9D4D3E5_DREPO</name>
<dbReference type="AlphaFoldDB" id="A0A9D4D3E5"/>
<dbReference type="EMBL" id="JAIWYP010000011">
    <property type="protein sequence ID" value="KAH3737196.1"/>
    <property type="molecule type" value="Genomic_DNA"/>
</dbReference>
<reference evidence="1" key="1">
    <citation type="journal article" date="2019" name="bioRxiv">
        <title>The Genome of the Zebra Mussel, Dreissena polymorpha: A Resource for Invasive Species Research.</title>
        <authorList>
            <person name="McCartney M.A."/>
            <person name="Auch B."/>
            <person name="Kono T."/>
            <person name="Mallez S."/>
            <person name="Zhang Y."/>
            <person name="Obille A."/>
            <person name="Becker A."/>
            <person name="Abrahante J.E."/>
            <person name="Garbe J."/>
            <person name="Badalamenti J.P."/>
            <person name="Herman A."/>
            <person name="Mangelson H."/>
            <person name="Liachko I."/>
            <person name="Sullivan S."/>
            <person name="Sone E.D."/>
            <person name="Koren S."/>
            <person name="Silverstein K.A.T."/>
            <person name="Beckman K.B."/>
            <person name="Gohl D.M."/>
        </authorList>
    </citation>
    <scope>NUCLEOTIDE SEQUENCE</scope>
    <source>
        <strain evidence="1">Duluth1</strain>
        <tissue evidence="1">Whole animal</tissue>
    </source>
</reference>